<proteinExistence type="inferred from homology"/>
<evidence type="ECO:0000256" key="1">
    <source>
        <dbReference type="ARBA" id="ARBA00007357"/>
    </source>
</evidence>
<dbReference type="GO" id="GO:0005886">
    <property type="term" value="C:plasma membrane"/>
    <property type="evidence" value="ECO:0007669"/>
    <property type="project" value="TreeGrafter"/>
</dbReference>
<feature type="domain" description="Peptidase M13 C-terminal" evidence="2">
    <location>
        <begin position="3"/>
        <end position="122"/>
    </location>
</feature>
<sequence>MLLNYDNIGHTIAHEILHGFDSRSYNPILRNNNKLNFTQMSIENFKEKSDCFVRQYGMEKESITNRNINGSKTLDENIADNGGFKIAHRAYMKYLQSICCKNLVVPGFEDFTNEQFFFISFGRN</sequence>
<keyword evidence="3" id="KW-1185">Reference proteome</keyword>
<protein>
    <submittedName>
        <fullName evidence="4">Peptidase_M13 domain-containing protein</fullName>
    </submittedName>
</protein>
<reference evidence="4" key="2">
    <citation type="submission" date="2015-08" db="UniProtKB">
        <authorList>
            <consortium name="WormBaseParasite"/>
        </authorList>
    </citation>
    <scope>IDENTIFICATION</scope>
</reference>
<dbReference type="PROSITE" id="PS51885">
    <property type="entry name" value="NEPRILYSIN"/>
    <property type="match status" value="1"/>
</dbReference>
<dbReference type="InterPro" id="IPR018497">
    <property type="entry name" value="Peptidase_M13_C"/>
</dbReference>
<evidence type="ECO:0000259" key="2">
    <source>
        <dbReference type="Pfam" id="PF01431"/>
    </source>
</evidence>
<dbReference type="WBParaSite" id="SVE_1088000.1">
    <property type="protein sequence ID" value="SVE_1088000.1"/>
    <property type="gene ID" value="SVE_1088000"/>
</dbReference>
<evidence type="ECO:0000313" key="3">
    <source>
        <dbReference type="Proteomes" id="UP000035680"/>
    </source>
</evidence>
<reference evidence="3" key="1">
    <citation type="submission" date="2014-07" db="EMBL/GenBank/DDBJ databases">
        <authorList>
            <person name="Martin A.A"/>
            <person name="De Silva N."/>
        </authorList>
    </citation>
    <scope>NUCLEOTIDE SEQUENCE</scope>
</reference>
<accession>A0A0K0FP29</accession>
<dbReference type="InterPro" id="IPR000718">
    <property type="entry name" value="Peptidase_M13"/>
</dbReference>
<dbReference type="PANTHER" id="PTHR11733">
    <property type="entry name" value="ZINC METALLOPROTEASE FAMILY M13 NEPRILYSIN-RELATED"/>
    <property type="match status" value="1"/>
</dbReference>
<dbReference type="PRINTS" id="PR00786">
    <property type="entry name" value="NEPRILYSIN"/>
</dbReference>
<dbReference type="SUPFAM" id="SSF55486">
    <property type="entry name" value="Metalloproteases ('zincins'), catalytic domain"/>
    <property type="match status" value="1"/>
</dbReference>
<dbReference type="AlphaFoldDB" id="A0A0K0FP29"/>
<dbReference type="Gene3D" id="3.40.390.10">
    <property type="entry name" value="Collagenase (Catalytic Domain)"/>
    <property type="match status" value="1"/>
</dbReference>
<dbReference type="Pfam" id="PF01431">
    <property type="entry name" value="Peptidase_M13"/>
    <property type="match status" value="1"/>
</dbReference>
<dbReference type="GO" id="GO:0016485">
    <property type="term" value="P:protein processing"/>
    <property type="evidence" value="ECO:0007669"/>
    <property type="project" value="TreeGrafter"/>
</dbReference>
<evidence type="ECO:0000313" key="4">
    <source>
        <dbReference type="WBParaSite" id="SVE_1088000.1"/>
    </source>
</evidence>
<organism evidence="3 4">
    <name type="scientific">Strongyloides venezuelensis</name>
    <name type="common">Threadworm</name>
    <dbReference type="NCBI Taxonomy" id="75913"/>
    <lineage>
        <taxon>Eukaryota</taxon>
        <taxon>Metazoa</taxon>
        <taxon>Ecdysozoa</taxon>
        <taxon>Nematoda</taxon>
        <taxon>Chromadorea</taxon>
        <taxon>Rhabditida</taxon>
        <taxon>Tylenchina</taxon>
        <taxon>Panagrolaimomorpha</taxon>
        <taxon>Strongyloidoidea</taxon>
        <taxon>Strongyloididae</taxon>
        <taxon>Strongyloides</taxon>
    </lineage>
</organism>
<dbReference type="PANTHER" id="PTHR11733:SF167">
    <property type="entry name" value="FI17812P1-RELATED"/>
    <property type="match status" value="1"/>
</dbReference>
<dbReference type="Proteomes" id="UP000035680">
    <property type="component" value="Unassembled WGS sequence"/>
</dbReference>
<name>A0A0K0FP29_STRVS</name>
<comment type="similarity">
    <text evidence="1">Belongs to the peptidase M13 family.</text>
</comment>
<dbReference type="GO" id="GO:0004222">
    <property type="term" value="F:metalloendopeptidase activity"/>
    <property type="evidence" value="ECO:0007669"/>
    <property type="project" value="InterPro"/>
</dbReference>
<dbReference type="InterPro" id="IPR024079">
    <property type="entry name" value="MetalloPept_cat_dom_sf"/>
</dbReference>